<sequence length="540" mass="56771">MAAEAGLSILKAGGNAVDAAIATAAALAVCEPCSTGLGGDAFLLRYDSENCKVEGLNGSGRAPRALSLERARQDCGTTRRSLPLLHPHAATVPGAAGAWCDAVEAWGSLPLTTILEPAVRLAEDGFPVTPIIAFQWAEAEADLVQQHRARSGGTKPAGLLVAADDVPNGVRAPRVGELFRNPALAAVLRELGEGGKSIFYTGRVAREIVDALGALGGCMELDDLREHCERGSTRDEPVSAAYHGVEVFECAPNGQGITALLALRILDGLQPPANGEHEHGSAAHLHPLIEAIRLAFADARWFVADPEHARVPIAELLSDEYVASRRAKLRLDKATADVRRGSPIAQSNTVSFQVVDATGCAVSMVNSNFHGFGTAIVPTACGFSLQNRGCNFTLEPGHPNCLAGGKRPFHTIIPAMALKDGALFASFTNMGGFMQPQGHVQLIVNMVDYGMEPQAAIDAPRFCIGGGNTDDEEVTPCVYLEEGIGEEAAGQLRSMGHAVEHGVGGHERARFGRAQIIQRLPTGVLWAGSDGRSDGMAVGW</sequence>
<name>A0A7S0Q1H2_9EUKA</name>
<dbReference type="InterPro" id="IPR052896">
    <property type="entry name" value="GGT-like_enzyme"/>
</dbReference>
<gene>
    <name evidence="1" type="ORF">CPEL01642_LOCUS11747</name>
</gene>
<dbReference type="InterPro" id="IPR029055">
    <property type="entry name" value="Ntn_hydrolases_N"/>
</dbReference>
<dbReference type="AlphaFoldDB" id="A0A7S0Q1H2"/>
<dbReference type="PRINTS" id="PR01210">
    <property type="entry name" value="GGTRANSPTASE"/>
</dbReference>
<dbReference type="InterPro" id="IPR043137">
    <property type="entry name" value="GGT_ssub_C"/>
</dbReference>
<proteinExistence type="predicted"/>
<dbReference type="SUPFAM" id="SSF56235">
    <property type="entry name" value="N-terminal nucleophile aminohydrolases (Ntn hydrolases)"/>
    <property type="match status" value="1"/>
</dbReference>
<dbReference type="Pfam" id="PF01019">
    <property type="entry name" value="G_glu_transpept"/>
    <property type="match status" value="1"/>
</dbReference>
<reference evidence="1" key="1">
    <citation type="submission" date="2021-01" db="EMBL/GenBank/DDBJ databases">
        <authorList>
            <person name="Corre E."/>
            <person name="Pelletier E."/>
            <person name="Niang G."/>
            <person name="Scheremetjew M."/>
            <person name="Finn R."/>
            <person name="Kale V."/>
            <person name="Holt S."/>
            <person name="Cochrane G."/>
            <person name="Meng A."/>
            <person name="Brown T."/>
            <person name="Cohen L."/>
        </authorList>
    </citation>
    <scope>NUCLEOTIDE SEQUENCE</scope>
    <source>
        <strain evidence="1">PLY182g</strain>
    </source>
</reference>
<dbReference type="Gene3D" id="1.10.246.130">
    <property type="match status" value="1"/>
</dbReference>
<protein>
    <recommendedName>
        <fullName evidence="2">Gamma-glutamyltransferase</fullName>
    </recommendedName>
</protein>
<dbReference type="EMBL" id="HBEY01024659">
    <property type="protein sequence ID" value="CAD8608369.1"/>
    <property type="molecule type" value="Transcribed_RNA"/>
</dbReference>
<evidence type="ECO:0000313" key="1">
    <source>
        <dbReference type="EMBL" id="CAD8608369.1"/>
    </source>
</evidence>
<accession>A0A7S0Q1H2</accession>
<dbReference type="InterPro" id="IPR043138">
    <property type="entry name" value="GGT_lsub"/>
</dbReference>
<dbReference type="PANTHER" id="PTHR43881">
    <property type="entry name" value="GAMMA-GLUTAMYLTRANSPEPTIDASE (AFU_ORTHOLOGUE AFUA_4G13580)"/>
    <property type="match status" value="1"/>
</dbReference>
<evidence type="ECO:0008006" key="2">
    <source>
        <dbReference type="Google" id="ProtNLM"/>
    </source>
</evidence>
<organism evidence="1">
    <name type="scientific">Coccolithus braarudii</name>
    <dbReference type="NCBI Taxonomy" id="221442"/>
    <lineage>
        <taxon>Eukaryota</taxon>
        <taxon>Haptista</taxon>
        <taxon>Haptophyta</taxon>
        <taxon>Prymnesiophyceae</taxon>
        <taxon>Coccolithales</taxon>
        <taxon>Coccolithaceae</taxon>
        <taxon>Coccolithus</taxon>
    </lineage>
</organism>
<dbReference type="Gene3D" id="3.60.20.40">
    <property type="match status" value="1"/>
</dbReference>
<dbReference type="PANTHER" id="PTHR43881:SF1">
    <property type="entry name" value="GAMMA-GLUTAMYLTRANSPEPTIDASE (AFU_ORTHOLOGUE AFUA_4G13580)"/>
    <property type="match status" value="1"/>
</dbReference>